<dbReference type="SUPFAM" id="SSF46955">
    <property type="entry name" value="Putative DNA-binding domain"/>
    <property type="match status" value="1"/>
</dbReference>
<dbReference type="Gene3D" id="1.10.490.50">
    <property type="entry name" value="Antibiotic binding domain of TipA-like multidrug resistance regulators"/>
    <property type="match status" value="1"/>
</dbReference>
<reference evidence="8 9" key="1">
    <citation type="submission" date="2020-04" db="EMBL/GenBank/DDBJ databases">
        <authorList>
            <person name="Pajer P."/>
            <person name="Broz P."/>
        </authorList>
    </citation>
    <scope>NUCLEOTIDE SEQUENCE [LARGE SCALE GENOMIC DNA]</scope>
    <source>
        <strain evidence="9">NRL-ATB46093</strain>
    </source>
</reference>
<evidence type="ECO:0000256" key="6">
    <source>
        <dbReference type="SAM" id="MobiDB-lite"/>
    </source>
</evidence>
<keyword evidence="3" id="KW-0010">Activator</keyword>
<dbReference type="GO" id="GO:0003700">
    <property type="term" value="F:DNA-binding transcription factor activity"/>
    <property type="evidence" value="ECO:0007669"/>
    <property type="project" value="InterPro"/>
</dbReference>
<dbReference type="SUPFAM" id="SSF89082">
    <property type="entry name" value="Antibiotic binding domain of TipA-like multidrug resistance regulators"/>
    <property type="match status" value="1"/>
</dbReference>
<keyword evidence="5" id="KW-0175">Coiled coil</keyword>
<dbReference type="InterPro" id="IPR047057">
    <property type="entry name" value="MerR_fam"/>
</dbReference>
<dbReference type="Pfam" id="PF13411">
    <property type="entry name" value="MerR_1"/>
    <property type="match status" value="1"/>
</dbReference>
<keyword evidence="4" id="KW-0804">Transcription</keyword>
<dbReference type="PROSITE" id="PS50937">
    <property type="entry name" value="HTH_MERR_2"/>
    <property type="match status" value="1"/>
</dbReference>
<sequence length="300" mass="34014">MYKVQEVAKIAGVSVRTLHHYDSVGLLKPSNIGSNRYRYYSDEDLKLLQHILFFKELGFSLKKIQEIVAEGFDPKFALVQHAELLEKKKARMEKLIQNAERTKRELEGLETLSNSERFEAFSAKKSDDTIEKYKSAAMPEAPGHSTDAEHAAQIDDLEMAAAATPIEEITVEEIVLDSQDSPAVEELQDYGSTPSVEEPQAEKEEEDLEEINREGNRIYTAVASLMHLSPDAPQVQTEMKAYYILLNRFYDCTPKMFRGLADLYASDSRFANNIDQHGKGLSKYLKEAMYIHAEGMQQHA</sequence>
<evidence type="ECO:0000313" key="9">
    <source>
        <dbReference type="Proteomes" id="UP000509222"/>
    </source>
</evidence>
<dbReference type="Gene3D" id="1.10.1660.10">
    <property type="match status" value="1"/>
</dbReference>
<evidence type="ECO:0000259" key="7">
    <source>
        <dbReference type="PROSITE" id="PS50937"/>
    </source>
</evidence>
<feature type="coiled-coil region" evidence="5">
    <location>
        <begin position="78"/>
        <end position="112"/>
    </location>
</feature>
<gene>
    <name evidence="8" type="ORF">HF394_03500</name>
</gene>
<organism evidence="8 9">
    <name type="scientific">Planococcus glaciei</name>
    <dbReference type="NCBI Taxonomy" id="459472"/>
    <lineage>
        <taxon>Bacteria</taxon>
        <taxon>Bacillati</taxon>
        <taxon>Bacillota</taxon>
        <taxon>Bacilli</taxon>
        <taxon>Bacillales</taxon>
        <taxon>Caryophanaceae</taxon>
        <taxon>Planococcus</taxon>
    </lineage>
</organism>
<keyword evidence="2" id="KW-0238">DNA-binding</keyword>
<reference evidence="9" key="2">
    <citation type="submission" date="2020-06" db="EMBL/GenBank/DDBJ databases">
        <title>Isolation of Planomicrobium glaciei.</title>
        <authorList>
            <person name="Malisova L."/>
            <person name="Safrankova R."/>
            <person name="Jakubu V."/>
            <person name="Spanelova P."/>
        </authorList>
    </citation>
    <scope>NUCLEOTIDE SEQUENCE [LARGE SCALE GENOMIC DNA]</scope>
    <source>
        <strain evidence="9">NRL-ATB46093</strain>
    </source>
</reference>
<dbReference type="RefSeq" id="WP_176294087.1">
    <property type="nucleotide sequence ID" value="NZ_CP051177.1"/>
</dbReference>
<keyword evidence="1" id="KW-0805">Transcription regulation</keyword>
<name>A0A7H8Q8A2_9BACL</name>
<feature type="domain" description="HTH merR-type" evidence="7">
    <location>
        <begin position="1"/>
        <end position="70"/>
    </location>
</feature>
<evidence type="ECO:0000256" key="4">
    <source>
        <dbReference type="ARBA" id="ARBA00023163"/>
    </source>
</evidence>
<dbReference type="PANTHER" id="PTHR30204:SF90">
    <property type="entry name" value="HTH-TYPE TRANSCRIPTIONAL ACTIVATOR MTA"/>
    <property type="match status" value="1"/>
</dbReference>
<evidence type="ECO:0000256" key="1">
    <source>
        <dbReference type="ARBA" id="ARBA00023015"/>
    </source>
</evidence>
<evidence type="ECO:0000313" key="8">
    <source>
        <dbReference type="EMBL" id="QKX49722.1"/>
    </source>
</evidence>
<keyword evidence="9" id="KW-1185">Reference proteome</keyword>
<evidence type="ECO:0000256" key="2">
    <source>
        <dbReference type="ARBA" id="ARBA00023125"/>
    </source>
</evidence>
<feature type="region of interest" description="Disordered" evidence="6">
    <location>
        <begin position="181"/>
        <end position="209"/>
    </location>
</feature>
<dbReference type="PRINTS" id="PR00040">
    <property type="entry name" value="HTHMERR"/>
</dbReference>
<dbReference type="InterPro" id="IPR009061">
    <property type="entry name" value="DNA-bd_dom_put_sf"/>
</dbReference>
<protein>
    <submittedName>
        <fullName evidence="8">MerR family transcriptional regulator</fullName>
    </submittedName>
</protein>
<dbReference type="Proteomes" id="UP000509222">
    <property type="component" value="Chromosome"/>
</dbReference>
<dbReference type="InterPro" id="IPR012925">
    <property type="entry name" value="TipAS_dom"/>
</dbReference>
<evidence type="ECO:0000256" key="5">
    <source>
        <dbReference type="SAM" id="Coils"/>
    </source>
</evidence>
<dbReference type="EMBL" id="CP051177">
    <property type="protein sequence ID" value="QKX49722.1"/>
    <property type="molecule type" value="Genomic_DNA"/>
</dbReference>
<accession>A0A7H8Q8A2</accession>
<dbReference type="InterPro" id="IPR036244">
    <property type="entry name" value="TipA-like_antibiotic-bd"/>
</dbReference>
<dbReference type="InterPro" id="IPR000551">
    <property type="entry name" value="MerR-type_HTH_dom"/>
</dbReference>
<proteinExistence type="predicted"/>
<dbReference type="GO" id="GO:0003677">
    <property type="term" value="F:DNA binding"/>
    <property type="evidence" value="ECO:0007669"/>
    <property type="project" value="UniProtKB-KW"/>
</dbReference>
<dbReference type="PANTHER" id="PTHR30204">
    <property type="entry name" value="REDOX-CYCLING DRUG-SENSING TRANSCRIPTIONAL ACTIVATOR SOXR"/>
    <property type="match status" value="1"/>
</dbReference>
<dbReference type="CDD" id="cd01106">
    <property type="entry name" value="HTH_TipAL-Mta"/>
    <property type="match status" value="1"/>
</dbReference>
<evidence type="ECO:0000256" key="3">
    <source>
        <dbReference type="ARBA" id="ARBA00023159"/>
    </source>
</evidence>
<dbReference type="SMART" id="SM00422">
    <property type="entry name" value="HTH_MERR"/>
    <property type="match status" value="1"/>
</dbReference>
<dbReference type="AlphaFoldDB" id="A0A7H8Q8A2"/>
<dbReference type="Pfam" id="PF07739">
    <property type="entry name" value="TipAS"/>
    <property type="match status" value="1"/>
</dbReference>